<dbReference type="Gene3D" id="1.10.1660.10">
    <property type="match status" value="1"/>
</dbReference>
<dbReference type="Pfam" id="PF07739">
    <property type="entry name" value="TipAS"/>
    <property type="match status" value="1"/>
</dbReference>
<reference evidence="7 8" key="1">
    <citation type="journal article" date="2015" name="Genome Announc.">
        <title>Expanding the biotechnology potential of lactobacilli through comparative genomics of 213 strains and associated genera.</title>
        <authorList>
            <person name="Sun Z."/>
            <person name="Harris H.M."/>
            <person name="McCann A."/>
            <person name="Guo C."/>
            <person name="Argimon S."/>
            <person name="Zhang W."/>
            <person name="Yang X."/>
            <person name="Jeffery I.B."/>
            <person name="Cooney J.C."/>
            <person name="Kagawa T.F."/>
            <person name="Liu W."/>
            <person name="Song Y."/>
            <person name="Salvetti E."/>
            <person name="Wrobel A."/>
            <person name="Rasinkangas P."/>
            <person name="Parkhill J."/>
            <person name="Rea M.C."/>
            <person name="O'Sullivan O."/>
            <person name="Ritari J."/>
            <person name="Douillard F.P."/>
            <person name="Paul Ross R."/>
            <person name="Yang R."/>
            <person name="Briner A.E."/>
            <person name="Felis G.E."/>
            <person name="de Vos W.M."/>
            <person name="Barrangou R."/>
            <person name="Klaenhammer T.R."/>
            <person name="Caufield P.W."/>
            <person name="Cui Y."/>
            <person name="Zhang H."/>
            <person name="O'Toole P.W."/>
        </authorList>
    </citation>
    <scope>NUCLEOTIDE SEQUENCE [LARGE SCALE GENOMIC DNA]</scope>
    <source>
        <strain evidence="7 8">DSM 22696</strain>
    </source>
</reference>
<dbReference type="InterPro" id="IPR047057">
    <property type="entry name" value="MerR_fam"/>
</dbReference>
<evidence type="ECO:0000256" key="4">
    <source>
        <dbReference type="ARBA" id="ARBA00023163"/>
    </source>
</evidence>
<name>A0A0R2LF74_9LACO</name>
<dbReference type="Gene3D" id="1.10.490.50">
    <property type="entry name" value="Antibiotic binding domain of TipA-like multidrug resistance regulators"/>
    <property type="match status" value="1"/>
</dbReference>
<evidence type="ECO:0000256" key="2">
    <source>
        <dbReference type="ARBA" id="ARBA00023125"/>
    </source>
</evidence>
<organism evidence="7 8">
    <name type="scientific">Furfurilactobacillus siliginis</name>
    <dbReference type="NCBI Taxonomy" id="348151"/>
    <lineage>
        <taxon>Bacteria</taxon>
        <taxon>Bacillati</taxon>
        <taxon>Bacillota</taxon>
        <taxon>Bacilli</taxon>
        <taxon>Lactobacillales</taxon>
        <taxon>Lactobacillaceae</taxon>
        <taxon>Furfurilactobacillus</taxon>
    </lineage>
</organism>
<evidence type="ECO:0000256" key="3">
    <source>
        <dbReference type="ARBA" id="ARBA00023159"/>
    </source>
</evidence>
<dbReference type="InterPro" id="IPR036244">
    <property type="entry name" value="TipA-like_antibiotic-bd"/>
</dbReference>
<accession>A0A0R2LF74</accession>
<dbReference type="SUPFAM" id="SSF89082">
    <property type="entry name" value="Antibiotic binding domain of TipA-like multidrug resistance regulators"/>
    <property type="match status" value="1"/>
</dbReference>
<proteinExistence type="predicted"/>
<feature type="domain" description="HTH merR-type" evidence="5">
    <location>
        <begin position="1"/>
        <end position="70"/>
    </location>
</feature>
<dbReference type="GO" id="GO:0003677">
    <property type="term" value="F:DNA binding"/>
    <property type="evidence" value="ECO:0007669"/>
    <property type="project" value="UniProtKB-KW"/>
</dbReference>
<dbReference type="OrthoDB" id="9814833at2"/>
<evidence type="ECO:0000313" key="6">
    <source>
        <dbReference type="EMBL" id="GEK29314.1"/>
    </source>
</evidence>
<evidence type="ECO:0000313" key="9">
    <source>
        <dbReference type="Proteomes" id="UP000321429"/>
    </source>
</evidence>
<keyword evidence="8" id="KW-1185">Reference proteome</keyword>
<dbReference type="PROSITE" id="PS50937">
    <property type="entry name" value="HTH_MERR_2"/>
    <property type="match status" value="1"/>
</dbReference>
<dbReference type="AlphaFoldDB" id="A0A0R2LF74"/>
<evidence type="ECO:0000313" key="7">
    <source>
        <dbReference type="EMBL" id="KRN97213.1"/>
    </source>
</evidence>
<dbReference type="GO" id="GO:0003700">
    <property type="term" value="F:DNA-binding transcription factor activity"/>
    <property type="evidence" value="ECO:0007669"/>
    <property type="project" value="InterPro"/>
</dbReference>
<dbReference type="InterPro" id="IPR009061">
    <property type="entry name" value="DNA-bd_dom_put_sf"/>
</dbReference>
<protein>
    <submittedName>
        <fullName evidence="7">MerR family transcriptional regulator</fullName>
    </submittedName>
</protein>
<dbReference type="InterPro" id="IPR000551">
    <property type="entry name" value="MerR-type_HTH_dom"/>
</dbReference>
<dbReference type="SMART" id="SM00422">
    <property type="entry name" value="HTH_MERR"/>
    <property type="match status" value="1"/>
</dbReference>
<reference evidence="6 9" key="2">
    <citation type="submission" date="2019-07" db="EMBL/GenBank/DDBJ databases">
        <title>Whole genome shotgun sequence of Lactobacillus siliginis NBRC 101315.</title>
        <authorList>
            <person name="Hosoyama A."/>
            <person name="Uohara A."/>
            <person name="Ohji S."/>
            <person name="Ichikawa N."/>
        </authorList>
    </citation>
    <scope>NUCLEOTIDE SEQUENCE [LARGE SCALE GENOMIC DNA]</scope>
    <source>
        <strain evidence="6 9">NBRC 101315</strain>
    </source>
</reference>
<comment type="caution">
    <text evidence="7">The sequence shown here is derived from an EMBL/GenBank/DDBJ whole genome shotgun (WGS) entry which is preliminary data.</text>
</comment>
<dbReference type="EMBL" id="JQCB01000001">
    <property type="protein sequence ID" value="KRN97213.1"/>
    <property type="molecule type" value="Genomic_DNA"/>
</dbReference>
<keyword evidence="3" id="KW-0010">Activator</keyword>
<evidence type="ECO:0000256" key="1">
    <source>
        <dbReference type="ARBA" id="ARBA00023015"/>
    </source>
</evidence>
<dbReference type="Pfam" id="PF13411">
    <property type="entry name" value="MerR_1"/>
    <property type="match status" value="1"/>
</dbReference>
<dbReference type="Proteomes" id="UP000321429">
    <property type="component" value="Unassembled WGS sequence"/>
</dbReference>
<dbReference type="RefSeq" id="WP_057808473.1">
    <property type="nucleotide sequence ID" value="NZ_BJUD01000045.1"/>
</dbReference>
<dbReference type="STRING" id="348151.IV55_GL000136"/>
<dbReference type="PRINTS" id="PR00040">
    <property type="entry name" value="HTHMERR"/>
</dbReference>
<evidence type="ECO:0000259" key="5">
    <source>
        <dbReference type="PROSITE" id="PS50937"/>
    </source>
</evidence>
<sequence>MYSIKQVADVSGVSIRTLRYYDEIGLLAPNEVTAAGYRQYTDKELDRLQLILFYRELELPLKEIQALLDDHQDPLQILEQQRQQLVAKQQRLTGLIETIEHTISTKKGEDKMSNDEKFASFKRAQVTENEQAYGDEIRQRYGNEAVESANEQWQGLTKDQYDQMQTLEQQLFTDLRTYVADGETDTKLAQRIFETHRDWLKITWPKYSATAHRGLGDLYANDSRFASYYDDRAGAHAASALTKIIYEYTK</sequence>
<dbReference type="PATRIC" id="fig|348151.3.peg.140"/>
<keyword evidence="1" id="KW-0805">Transcription regulation</keyword>
<dbReference type="EMBL" id="BJUD01000045">
    <property type="protein sequence ID" value="GEK29314.1"/>
    <property type="molecule type" value="Genomic_DNA"/>
</dbReference>
<dbReference type="CDD" id="cd01106">
    <property type="entry name" value="HTH_TipAL-Mta"/>
    <property type="match status" value="1"/>
</dbReference>
<dbReference type="SUPFAM" id="SSF46955">
    <property type="entry name" value="Putative DNA-binding domain"/>
    <property type="match status" value="1"/>
</dbReference>
<keyword evidence="2" id="KW-0238">DNA-binding</keyword>
<evidence type="ECO:0000313" key="8">
    <source>
        <dbReference type="Proteomes" id="UP000051139"/>
    </source>
</evidence>
<keyword evidence="4" id="KW-0804">Transcription</keyword>
<dbReference type="InterPro" id="IPR012925">
    <property type="entry name" value="TipAS_dom"/>
</dbReference>
<gene>
    <name evidence="7" type="ORF">IV55_GL000136</name>
    <name evidence="6" type="ORF">LSI01_16250</name>
</gene>
<dbReference type="Proteomes" id="UP000051139">
    <property type="component" value="Unassembled WGS sequence"/>
</dbReference>
<dbReference type="PANTHER" id="PTHR30204">
    <property type="entry name" value="REDOX-CYCLING DRUG-SENSING TRANSCRIPTIONAL ACTIVATOR SOXR"/>
    <property type="match status" value="1"/>
</dbReference>
<dbReference type="PANTHER" id="PTHR30204:SF90">
    <property type="entry name" value="HTH-TYPE TRANSCRIPTIONAL ACTIVATOR MTA"/>
    <property type="match status" value="1"/>
</dbReference>